<dbReference type="GO" id="GO:0046677">
    <property type="term" value="P:response to antibiotic"/>
    <property type="evidence" value="ECO:0007669"/>
    <property type="project" value="UniProtKB-KW"/>
</dbReference>
<name>A0A849AIA4_9MICO</name>
<dbReference type="PROSITE" id="PS51012">
    <property type="entry name" value="ABC_TM2"/>
    <property type="match status" value="1"/>
</dbReference>
<keyword evidence="7 10" id="KW-1133">Transmembrane helix</keyword>
<dbReference type="GO" id="GO:0015920">
    <property type="term" value="P:lipopolysaccharide transport"/>
    <property type="evidence" value="ECO:0007669"/>
    <property type="project" value="TreeGrafter"/>
</dbReference>
<comment type="caution">
    <text evidence="12">The sequence shown here is derived from an EMBL/GenBank/DDBJ whole genome shotgun (WGS) entry which is preliminary data.</text>
</comment>
<organism evidence="12 13">
    <name type="scientific">Flexivirga aerilata</name>
    <dbReference type="NCBI Taxonomy" id="1656889"/>
    <lineage>
        <taxon>Bacteria</taxon>
        <taxon>Bacillati</taxon>
        <taxon>Actinomycetota</taxon>
        <taxon>Actinomycetes</taxon>
        <taxon>Micrococcales</taxon>
        <taxon>Dermacoccaceae</taxon>
        <taxon>Flexivirga</taxon>
    </lineage>
</organism>
<dbReference type="InterPro" id="IPR013525">
    <property type="entry name" value="ABC2_TM"/>
</dbReference>
<feature type="transmembrane region" description="Helical" evidence="10">
    <location>
        <begin position="69"/>
        <end position="85"/>
    </location>
</feature>
<evidence type="ECO:0000256" key="7">
    <source>
        <dbReference type="ARBA" id="ARBA00022989"/>
    </source>
</evidence>
<sequence>MNMAVRLRRIVEHRKVLWTLVKRDLRVRYARSVLGYLWTLIDPLAMALVYWFVFGVIYKTRSELSSDGAPFVLFLVAGLLPWNWFNMSINESARALYAERLLVRSTNLPRELWVIRLVIAKGIEFVMSLPILIGFMLYFRFGTDQIYIHPEKFLYWIPALVLEFLLCVGLGFVMAPVTALVDDFVRLVRIGLRVLFYLTPIVYSTQILSDRAPWARHIQQFNPLTGINDMFRQVFLTHVTPDYHAWIFAAVVTVFWLFVGMWVFKKLEPAVLKEI</sequence>
<dbReference type="PANTHER" id="PTHR30413">
    <property type="entry name" value="INNER MEMBRANE TRANSPORT PERMEASE"/>
    <property type="match status" value="1"/>
</dbReference>
<evidence type="ECO:0000259" key="11">
    <source>
        <dbReference type="PROSITE" id="PS51012"/>
    </source>
</evidence>
<feature type="transmembrane region" description="Helical" evidence="10">
    <location>
        <begin position="33"/>
        <end position="57"/>
    </location>
</feature>
<dbReference type="AlphaFoldDB" id="A0A849AIA4"/>
<dbReference type="PANTHER" id="PTHR30413:SF8">
    <property type="entry name" value="TRANSPORT PERMEASE PROTEIN"/>
    <property type="match status" value="1"/>
</dbReference>
<dbReference type="EMBL" id="JABENB010000002">
    <property type="protein sequence ID" value="NNG40175.1"/>
    <property type="molecule type" value="Genomic_DNA"/>
</dbReference>
<evidence type="ECO:0000256" key="4">
    <source>
        <dbReference type="ARBA" id="ARBA00022475"/>
    </source>
</evidence>
<keyword evidence="8 10" id="KW-0472">Membrane</keyword>
<dbReference type="Pfam" id="PF01061">
    <property type="entry name" value="ABC2_membrane"/>
    <property type="match status" value="1"/>
</dbReference>
<accession>A0A849AIA4</accession>
<feature type="transmembrane region" description="Helical" evidence="10">
    <location>
        <begin position="113"/>
        <end position="141"/>
    </location>
</feature>
<keyword evidence="9" id="KW-0046">Antibiotic resistance</keyword>
<dbReference type="RefSeq" id="WP_171156212.1">
    <property type="nucleotide sequence ID" value="NZ_JABENB010000002.1"/>
</dbReference>
<dbReference type="GO" id="GO:0140359">
    <property type="term" value="F:ABC-type transporter activity"/>
    <property type="evidence" value="ECO:0007669"/>
    <property type="project" value="InterPro"/>
</dbReference>
<evidence type="ECO:0000256" key="6">
    <source>
        <dbReference type="ARBA" id="ARBA00022692"/>
    </source>
</evidence>
<evidence type="ECO:0000313" key="12">
    <source>
        <dbReference type="EMBL" id="NNG40175.1"/>
    </source>
</evidence>
<feature type="transmembrane region" description="Helical" evidence="10">
    <location>
        <begin position="187"/>
        <end position="208"/>
    </location>
</feature>
<dbReference type="InterPro" id="IPR000412">
    <property type="entry name" value="ABC_2_transport"/>
</dbReference>
<evidence type="ECO:0000313" key="13">
    <source>
        <dbReference type="Proteomes" id="UP000557772"/>
    </source>
</evidence>
<proteinExistence type="inferred from homology"/>
<evidence type="ECO:0000256" key="5">
    <source>
        <dbReference type="ARBA" id="ARBA00022519"/>
    </source>
</evidence>
<dbReference type="InterPro" id="IPR047817">
    <property type="entry name" value="ABC2_TM_bact-type"/>
</dbReference>
<evidence type="ECO:0000256" key="8">
    <source>
        <dbReference type="ARBA" id="ARBA00023136"/>
    </source>
</evidence>
<evidence type="ECO:0000256" key="9">
    <source>
        <dbReference type="ARBA" id="ARBA00023251"/>
    </source>
</evidence>
<evidence type="ECO:0000256" key="10">
    <source>
        <dbReference type="RuleBase" id="RU361157"/>
    </source>
</evidence>
<comment type="similarity">
    <text evidence="2 10">Belongs to the ABC-2 integral membrane protein family.</text>
</comment>
<feature type="transmembrane region" description="Helical" evidence="10">
    <location>
        <begin position="243"/>
        <end position="264"/>
    </location>
</feature>
<keyword evidence="4 10" id="KW-1003">Cell membrane</keyword>
<keyword evidence="5" id="KW-0997">Cell inner membrane</keyword>
<evidence type="ECO:0000256" key="3">
    <source>
        <dbReference type="ARBA" id="ARBA00022448"/>
    </source>
</evidence>
<feature type="domain" description="ABC transmembrane type-2" evidence="11">
    <location>
        <begin position="34"/>
        <end position="267"/>
    </location>
</feature>
<gene>
    <name evidence="12" type="ORF">HJ588_12960</name>
</gene>
<comment type="subcellular location">
    <subcellularLocation>
        <location evidence="1">Cell inner membrane</location>
        <topology evidence="1">Multi-pass membrane protein</topology>
    </subcellularLocation>
    <subcellularLocation>
        <location evidence="10">Cell membrane</location>
        <topology evidence="10">Multi-pass membrane protein</topology>
    </subcellularLocation>
</comment>
<dbReference type="Proteomes" id="UP000557772">
    <property type="component" value="Unassembled WGS sequence"/>
</dbReference>
<feature type="transmembrane region" description="Helical" evidence="10">
    <location>
        <begin position="153"/>
        <end position="175"/>
    </location>
</feature>
<evidence type="ECO:0000256" key="2">
    <source>
        <dbReference type="ARBA" id="ARBA00007783"/>
    </source>
</evidence>
<keyword evidence="6 10" id="KW-0812">Transmembrane</keyword>
<dbReference type="PRINTS" id="PR00164">
    <property type="entry name" value="ABC2TRNSPORT"/>
</dbReference>
<dbReference type="GO" id="GO:0043190">
    <property type="term" value="C:ATP-binding cassette (ABC) transporter complex"/>
    <property type="evidence" value="ECO:0007669"/>
    <property type="project" value="InterPro"/>
</dbReference>
<keyword evidence="13" id="KW-1185">Reference proteome</keyword>
<keyword evidence="3 10" id="KW-0813">Transport</keyword>
<protein>
    <recommendedName>
        <fullName evidence="10">Transport permease protein</fullName>
    </recommendedName>
</protein>
<evidence type="ECO:0000256" key="1">
    <source>
        <dbReference type="ARBA" id="ARBA00004429"/>
    </source>
</evidence>
<reference evidence="12 13" key="1">
    <citation type="submission" date="2020-05" db="EMBL/GenBank/DDBJ databases">
        <title>Flexivirga sp. ID2601S isolated from air conditioner.</title>
        <authorList>
            <person name="Kim D.H."/>
        </authorList>
    </citation>
    <scope>NUCLEOTIDE SEQUENCE [LARGE SCALE GENOMIC DNA]</scope>
    <source>
        <strain evidence="12 13">ID2601S</strain>
    </source>
</reference>